<protein>
    <recommendedName>
        <fullName evidence="4">CcmD family protein</fullName>
    </recommendedName>
</protein>
<evidence type="ECO:0000313" key="2">
    <source>
        <dbReference type="EMBL" id="GGC15610.1"/>
    </source>
</evidence>
<sequence length="72" mass="7907">MKKVILSLLLVINGLICSFAQSNNGVEMASGLRSSGKIYVVVAVLVILFLGLAIYLFTIDKKLSKLEKQQKH</sequence>
<dbReference type="EMBL" id="BMIK01000001">
    <property type="protein sequence ID" value="GGC15610.1"/>
    <property type="molecule type" value="Genomic_DNA"/>
</dbReference>
<comment type="caution">
    <text evidence="2">The sequence shown here is derived from an EMBL/GenBank/DDBJ whole genome shotgun (WGS) entry which is preliminary data.</text>
</comment>
<dbReference type="Proteomes" id="UP000597338">
    <property type="component" value="Unassembled WGS sequence"/>
</dbReference>
<feature type="transmembrane region" description="Helical" evidence="1">
    <location>
        <begin position="38"/>
        <end position="58"/>
    </location>
</feature>
<keyword evidence="1" id="KW-0472">Membrane</keyword>
<keyword evidence="3" id="KW-1185">Reference proteome</keyword>
<evidence type="ECO:0008006" key="4">
    <source>
        <dbReference type="Google" id="ProtNLM"/>
    </source>
</evidence>
<evidence type="ECO:0000313" key="3">
    <source>
        <dbReference type="Proteomes" id="UP000597338"/>
    </source>
</evidence>
<dbReference type="RefSeq" id="WP_229717361.1">
    <property type="nucleotide sequence ID" value="NZ_BMIK01000001.1"/>
</dbReference>
<gene>
    <name evidence="2" type="ORF">GCM10011386_04290</name>
</gene>
<reference evidence="3" key="1">
    <citation type="journal article" date="2019" name="Int. J. Syst. Evol. Microbiol.">
        <title>The Global Catalogue of Microorganisms (GCM) 10K type strain sequencing project: providing services to taxonomists for standard genome sequencing and annotation.</title>
        <authorList>
            <consortium name="The Broad Institute Genomics Platform"/>
            <consortium name="The Broad Institute Genome Sequencing Center for Infectious Disease"/>
            <person name="Wu L."/>
            <person name="Ma J."/>
        </authorList>
    </citation>
    <scope>NUCLEOTIDE SEQUENCE [LARGE SCALE GENOMIC DNA]</scope>
    <source>
        <strain evidence="3">CGMCC 1.15342</strain>
    </source>
</reference>
<keyword evidence="1" id="KW-0812">Transmembrane</keyword>
<evidence type="ECO:0000256" key="1">
    <source>
        <dbReference type="SAM" id="Phobius"/>
    </source>
</evidence>
<proteinExistence type="predicted"/>
<name>A0ABQ1L1K1_9SPHI</name>
<organism evidence="2 3">
    <name type="scientific">Parapedobacter defluvii</name>
    <dbReference type="NCBI Taxonomy" id="2045106"/>
    <lineage>
        <taxon>Bacteria</taxon>
        <taxon>Pseudomonadati</taxon>
        <taxon>Bacteroidota</taxon>
        <taxon>Sphingobacteriia</taxon>
        <taxon>Sphingobacteriales</taxon>
        <taxon>Sphingobacteriaceae</taxon>
        <taxon>Parapedobacter</taxon>
    </lineage>
</organism>
<accession>A0ABQ1L1K1</accession>
<keyword evidence="1" id="KW-1133">Transmembrane helix</keyword>
<dbReference type="Pfam" id="PF20077">
    <property type="entry name" value="CcmD_alt"/>
    <property type="match status" value="1"/>
</dbReference>